<dbReference type="EMBL" id="QMFB01000050">
    <property type="protein sequence ID" value="RAV09386.1"/>
    <property type="molecule type" value="Genomic_DNA"/>
</dbReference>
<keyword evidence="2" id="KW-1003">Cell membrane</keyword>
<evidence type="ECO:0000313" key="11">
    <source>
        <dbReference type="Proteomes" id="UP000250369"/>
    </source>
</evidence>
<proteinExistence type="inferred from homology"/>
<evidence type="ECO:0000256" key="4">
    <source>
        <dbReference type="ARBA" id="ARBA00023224"/>
    </source>
</evidence>
<dbReference type="Gene3D" id="1.10.287.950">
    <property type="entry name" value="Methyl-accepting chemotaxis protein"/>
    <property type="match status" value="1"/>
</dbReference>
<dbReference type="FunFam" id="1.10.287.950:FF:000001">
    <property type="entry name" value="Methyl-accepting chemotaxis sensory transducer"/>
    <property type="match status" value="1"/>
</dbReference>
<protein>
    <submittedName>
        <fullName evidence="10">Methyl-accepting chemotaxis protein</fullName>
    </submittedName>
</protein>
<evidence type="ECO:0000256" key="7">
    <source>
        <dbReference type="SAM" id="Phobius"/>
    </source>
</evidence>
<dbReference type="PANTHER" id="PTHR32089:SF112">
    <property type="entry name" value="LYSOZYME-LIKE PROTEIN-RELATED"/>
    <property type="match status" value="1"/>
</dbReference>
<reference evidence="10 11" key="1">
    <citation type="journal article" date="2009" name="Int. J. Syst. Evol. Microbiol.">
        <title>Paenibacillus contaminans sp. nov., isolated from a contaminated laboratory plate.</title>
        <authorList>
            <person name="Chou J.H."/>
            <person name="Lee J.H."/>
            <person name="Lin M.C."/>
            <person name="Chang P.S."/>
            <person name="Arun A.B."/>
            <person name="Young C.C."/>
            <person name="Chen W.M."/>
        </authorList>
    </citation>
    <scope>NUCLEOTIDE SEQUENCE [LARGE SCALE GENOMIC DNA]</scope>
    <source>
        <strain evidence="10 11">CKOBP-6</strain>
    </source>
</reference>
<comment type="subcellular location">
    <subcellularLocation>
        <location evidence="1">Cell membrane</location>
    </subcellularLocation>
</comment>
<sequence>MSKYLLEEYVGGQRMRNRSLVFKSSVFLAIMIVALSTIFVWVSTTREKDKYYDYMEQLQTALHAQIDLGTDTLEAAKGKLDQQPAQFMEDQSNRWIAEQLEAMTKNDMISNSYIMAPEVYTKDGKPHLKMLYVNKALEQSGVGPLSDYELPPIFQKAYEEALKDGIGISEEFEDLGDTWVSMVSPIKNDKGQLIAVFGLDFHYGKVKADLDKNTKEFAIIAVCAEILFIAVIVVMLRYTLRPLRRLSELSLIAAQGDLSVSAPVHNQDEVGRLSANFNTMIGNIRKLVENIKNTADDVMESSENLRMSADQTSKATNEVAASIQEVASGSESQLKSAEESRIAMSEMAAGVERIADSSAAVSELALEASRDADNGNEVIQQTVGQMNKIDESVTKTSALMHELNERSVEIRHIVDIISDIANQTNLLALNASIEAARAGEHGKGFAVVAHEVRKLAEKSKESSDQIAELLQGIGIGMDSAVKAMEEGSKEVKTGTEIASQAGVAFQKIVISFQHVTEQVQEVSAAAEQMSAGSEEISASLEELSRIARNASESSQSVAASSEEQLAAVEEIAGSATTLREMAGTLQKEINKFKL</sequence>
<dbReference type="AlphaFoldDB" id="A0A329LQB7"/>
<dbReference type="PROSITE" id="PS50885">
    <property type="entry name" value="HAMP"/>
    <property type="match status" value="1"/>
</dbReference>
<evidence type="ECO:0000259" key="9">
    <source>
        <dbReference type="PROSITE" id="PS50885"/>
    </source>
</evidence>
<dbReference type="CDD" id="cd11386">
    <property type="entry name" value="MCP_signal"/>
    <property type="match status" value="1"/>
</dbReference>
<keyword evidence="7" id="KW-0812">Transmembrane</keyword>
<evidence type="ECO:0000256" key="2">
    <source>
        <dbReference type="ARBA" id="ARBA00022475"/>
    </source>
</evidence>
<name>A0A329LQB7_9BACL</name>
<comment type="similarity">
    <text evidence="5">Belongs to the methyl-accepting chemotaxis (MCP) protein family.</text>
</comment>
<evidence type="ECO:0000256" key="6">
    <source>
        <dbReference type="PROSITE-ProRule" id="PRU00284"/>
    </source>
</evidence>
<dbReference type="InterPro" id="IPR004089">
    <property type="entry name" value="MCPsignal_dom"/>
</dbReference>
<dbReference type="Gene3D" id="6.10.340.10">
    <property type="match status" value="1"/>
</dbReference>
<evidence type="ECO:0000313" key="10">
    <source>
        <dbReference type="EMBL" id="RAV09386.1"/>
    </source>
</evidence>
<dbReference type="PROSITE" id="PS50111">
    <property type="entry name" value="CHEMOTAXIS_TRANSDUC_2"/>
    <property type="match status" value="1"/>
</dbReference>
<dbReference type="Proteomes" id="UP000250369">
    <property type="component" value="Unassembled WGS sequence"/>
</dbReference>
<dbReference type="Pfam" id="PF00015">
    <property type="entry name" value="MCPsignal"/>
    <property type="match status" value="1"/>
</dbReference>
<keyword evidence="7" id="KW-1133">Transmembrane helix</keyword>
<dbReference type="GO" id="GO:0005886">
    <property type="term" value="C:plasma membrane"/>
    <property type="evidence" value="ECO:0007669"/>
    <property type="project" value="UniProtKB-SubCell"/>
</dbReference>
<dbReference type="GO" id="GO:0006935">
    <property type="term" value="P:chemotaxis"/>
    <property type="evidence" value="ECO:0007669"/>
    <property type="project" value="UniProtKB-ARBA"/>
</dbReference>
<evidence type="ECO:0000259" key="8">
    <source>
        <dbReference type="PROSITE" id="PS50111"/>
    </source>
</evidence>
<dbReference type="SMART" id="SM00304">
    <property type="entry name" value="HAMP"/>
    <property type="match status" value="1"/>
</dbReference>
<dbReference type="GO" id="GO:0007165">
    <property type="term" value="P:signal transduction"/>
    <property type="evidence" value="ECO:0007669"/>
    <property type="project" value="UniProtKB-KW"/>
</dbReference>
<dbReference type="SMART" id="SM00283">
    <property type="entry name" value="MA"/>
    <property type="match status" value="1"/>
</dbReference>
<organism evidence="10 11">
    <name type="scientific">Paenibacillus contaminans</name>
    <dbReference type="NCBI Taxonomy" id="450362"/>
    <lineage>
        <taxon>Bacteria</taxon>
        <taxon>Bacillati</taxon>
        <taxon>Bacillota</taxon>
        <taxon>Bacilli</taxon>
        <taxon>Bacillales</taxon>
        <taxon>Paenibacillaceae</taxon>
        <taxon>Paenibacillus</taxon>
    </lineage>
</organism>
<feature type="transmembrane region" description="Helical" evidence="7">
    <location>
        <begin position="217"/>
        <end position="240"/>
    </location>
</feature>
<evidence type="ECO:0000256" key="1">
    <source>
        <dbReference type="ARBA" id="ARBA00004236"/>
    </source>
</evidence>
<keyword evidence="11" id="KW-1185">Reference proteome</keyword>
<dbReference type="InterPro" id="IPR003660">
    <property type="entry name" value="HAMP_dom"/>
</dbReference>
<evidence type="ECO:0000256" key="3">
    <source>
        <dbReference type="ARBA" id="ARBA00023136"/>
    </source>
</evidence>
<dbReference type="PANTHER" id="PTHR32089">
    <property type="entry name" value="METHYL-ACCEPTING CHEMOTAXIS PROTEIN MCPB"/>
    <property type="match status" value="1"/>
</dbReference>
<dbReference type="Pfam" id="PF00672">
    <property type="entry name" value="HAMP"/>
    <property type="match status" value="1"/>
</dbReference>
<keyword evidence="4 6" id="KW-0807">Transducer</keyword>
<comment type="caution">
    <text evidence="10">The sequence shown here is derived from an EMBL/GenBank/DDBJ whole genome shotgun (WGS) entry which is preliminary data.</text>
</comment>
<keyword evidence="3 7" id="KW-0472">Membrane</keyword>
<gene>
    <name evidence="10" type="ORF">DQG23_39485</name>
</gene>
<feature type="transmembrane region" description="Helical" evidence="7">
    <location>
        <begin position="20"/>
        <end position="42"/>
    </location>
</feature>
<dbReference type="CDD" id="cd06225">
    <property type="entry name" value="HAMP"/>
    <property type="match status" value="1"/>
</dbReference>
<feature type="domain" description="Methyl-accepting transducer" evidence="8">
    <location>
        <begin position="308"/>
        <end position="544"/>
    </location>
</feature>
<dbReference type="SUPFAM" id="SSF58104">
    <property type="entry name" value="Methyl-accepting chemotaxis protein (MCP) signaling domain"/>
    <property type="match status" value="1"/>
</dbReference>
<feature type="domain" description="HAMP" evidence="9">
    <location>
        <begin position="237"/>
        <end position="289"/>
    </location>
</feature>
<evidence type="ECO:0000256" key="5">
    <source>
        <dbReference type="ARBA" id="ARBA00029447"/>
    </source>
</evidence>
<accession>A0A329LQB7</accession>